<dbReference type="GO" id="GO:0022857">
    <property type="term" value="F:transmembrane transporter activity"/>
    <property type="evidence" value="ECO:0007669"/>
    <property type="project" value="InterPro"/>
</dbReference>
<evidence type="ECO:0000313" key="7">
    <source>
        <dbReference type="EMBL" id="KKL82674.1"/>
    </source>
</evidence>
<comment type="subcellular location">
    <subcellularLocation>
        <location evidence="1">Cell membrane</location>
        <topology evidence="1">Multi-pass membrane protein</topology>
    </subcellularLocation>
</comment>
<feature type="transmembrane region" description="Helical" evidence="6">
    <location>
        <begin position="107"/>
        <end position="134"/>
    </location>
</feature>
<keyword evidence="5 6" id="KW-0472">Membrane</keyword>
<name>A0A0F9F8F1_9ZZZZ</name>
<gene>
    <name evidence="7" type="ORF">LCGC14_1982420</name>
</gene>
<evidence type="ECO:0000256" key="1">
    <source>
        <dbReference type="ARBA" id="ARBA00004651"/>
    </source>
</evidence>
<sequence length="249" mass="26454">MDKQISEYSKYAENGFVARLIKHPTAKLILPVWVFIGLMLIAMAILNPRLIKPKNLSTMLMLASFTGIASLGQGFVILTGGIDLSIPWIAAYSGIITTWFSQSNNDLLWVVPIVLSLGAFVGMLNGVGVVVLGINCIVMTMGMNAILEGAAMLMTGGTPEGDAPPALVWFASGKFGGIHVAVFFIVMVTIVVSLVLTRTSYGRKIYAIGNSRTAATFSGIHVKSYEISVYVISGICSALLGLMLAGFIG</sequence>
<evidence type="ECO:0008006" key="8">
    <source>
        <dbReference type="Google" id="ProtNLM"/>
    </source>
</evidence>
<evidence type="ECO:0000256" key="4">
    <source>
        <dbReference type="ARBA" id="ARBA00022989"/>
    </source>
</evidence>
<evidence type="ECO:0000256" key="5">
    <source>
        <dbReference type="ARBA" id="ARBA00023136"/>
    </source>
</evidence>
<feature type="non-terminal residue" evidence="7">
    <location>
        <position position="249"/>
    </location>
</feature>
<feature type="transmembrane region" description="Helical" evidence="6">
    <location>
        <begin position="227"/>
        <end position="248"/>
    </location>
</feature>
<dbReference type="PANTHER" id="PTHR32196">
    <property type="entry name" value="ABC TRANSPORTER PERMEASE PROTEIN YPHD-RELATED-RELATED"/>
    <property type="match status" value="1"/>
</dbReference>
<feature type="transmembrane region" description="Helical" evidence="6">
    <location>
        <begin position="28"/>
        <end position="46"/>
    </location>
</feature>
<dbReference type="CDD" id="cd06579">
    <property type="entry name" value="TM_PBP1_transp_AraH_like"/>
    <property type="match status" value="1"/>
</dbReference>
<proteinExistence type="predicted"/>
<reference evidence="7" key="1">
    <citation type="journal article" date="2015" name="Nature">
        <title>Complex archaea that bridge the gap between prokaryotes and eukaryotes.</title>
        <authorList>
            <person name="Spang A."/>
            <person name="Saw J.H."/>
            <person name="Jorgensen S.L."/>
            <person name="Zaremba-Niedzwiedzka K."/>
            <person name="Martijn J."/>
            <person name="Lind A.E."/>
            <person name="van Eijk R."/>
            <person name="Schleper C."/>
            <person name="Guy L."/>
            <person name="Ettema T.J."/>
        </authorList>
    </citation>
    <scope>NUCLEOTIDE SEQUENCE</scope>
</reference>
<evidence type="ECO:0000256" key="3">
    <source>
        <dbReference type="ARBA" id="ARBA00022692"/>
    </source>
</evidence>
<evidence type="ECO:0000256" key="6">
    <source>
        <dbReference type="SAM" id="Phobius"/>
    </source>
</evidence>
<dbReference type="Pfam" id="PF02653">
    <property type="entry name" value="BPD_transp_2"/>
    <property type="match status" value="1"/>
</dbReference>
<comment type="caution">
    <text evidence="7">The sequence shown here is derived from an EMBL/GenBank/DDBJ whole genome shotgun (WGS) entry which is preliminary data.</text>
</comment>
<keyword evidence="3 6" id="KW-0812">Transmembrane</keyword>
<accession>A0A0F9F8F1</accession>
<protein>
    <recommendedName>
        <fullName evidence="8">ABC transporter permease</fullName>
    </recommendedName>
</protein>
<dbReference type="GO" id="GO:0005886">
    <property type="term" value="C:plasma membrane"/>
    <property type="evidence" value="ECO:0007669"/>
    <property type="project" value="UniProtKB-SubCell"/>
</dbReference>
<dbReference type="EMBL" id="LAZR01022207">
    <property type="protein sequence ID" value="KKL82674.1"/>
    <property type="molecule type" value="Genomic_DNA"/>
</dbReference>
<dbReference type="InterPro" id="IPR001851">
    <property type="entry name" value="ABC_transp_permease"/>
</dbReference>
<keyword evidence="4 6" id="KW-1133">Transmembrane helix</keyword>
<feature type="transmembrane region" description="Helical" evidence="6">
    <location>
        <begin position="175"/>
        <end position="196"/>
    </location>
</feature>
<keyword evidence="2" id="KW-1003">Cell membrane</keyword>
<evidence type="ECO:0000256" key="2">
    <source>
        <dbReference type="ARBA" id="ARBA00022475"/>
    </source>
</evidence>
<organism evidence="7">
    <name type="scientific">marine sediment metagenome</name>
    <dbReference type="NCBI Taxonomy" id="412755"/>
    <lineage>
        <taxon>unclassified sequences</taxon>
        <taxon>metagenomes</taxon>
        <taxon>ecological metagenomes</taxon>
    </lineage>
</organism>
<dbReference type="AlphaFoldDB" id="A0A0F9F8F1"/>
<feature type="transmembrane region" description="Helical" evidence="6">
    <location>
        <begin position="58"/>
        <end position="78"/>
    </location>
</feature>